<dbReference type="GO" id="GO:0016787">
    <property type="term" value="F:hydrolase activity"/>
    <property type="evidence" value="ECO:0007669"/>
    <property type="project" value="InterPro"/>
</dbReference>
<evidence type="ECO:0000259" key="2">
    <source>
        <dbReference type="Pfam" id="PF07486"/>
    </source>
</evidence>
<proteinExistence type="predicted"/>
<name>A0A814HA54_9BILA</name>
<protein>
    <recommendedName>
        <fullName evidence="2">Cell wall hydrolase SleB domain-containing protein</fullName>
    </recommendedName>
</protein>
<comment type="caution">
    <text evidence="3">The sequence shown here is derived from an EMBL/GenBank/DDBJ whole genome shotgun (WGS) entry which is preliminary data.</text>
</comment>
<dbReference type="Proteomes" id="UP000663864">
    <property type="component" value="Unassembled WGS sequence"/>
</dbReference>
<gene>
    <name evidence="4" type="ORF">JBS370_LOCUS1500</name>
    <name evidence="3" type="ORF">ZHD862_LOCUS12830</name>
</gene>
<dbReference type="EMBL" id="CAJNOT010000513">
    <property type="protein sequence ID" value="CAF1006941.1"/>
    <property type="molecule type" value="Genomic_DNA"/>
</dbReference>
<evidence type="ECO:0000313" key="5">
    <source>
        <dbReference type="Proteomes" id="UP000663864"/>
    </source>
</evidence>
<dbReference type="InterPro" id="IPR042047">
    <property type="entry name" value="SleB_dom1"/>
</dbReference>
<dbReference type="Pfam" id="PF07486">
    <property type="entry name" value="Hydrolase_2"/>
    <property type="match status" value="1"/>
</dbReference>
<feature type="domain" description="Cell wall hydrolase SleB" evidence="2">
    <location>
        <begin position="23"/>
        <end position="134"/>
    </location>
</feature>
<feature type="region of interest" description="Disordered" evidence="1">
    <location>
        <begin position="99"/>
        <end position="121"/>
    </location>
</feature>
<evidence type="ECO:0000256" key="1">
    <source>
        <dbReference type="SAM" id="MobiDB-lite"/>
    </source>
</evidence>
<organism evidence="3 5">
    <name type="scientific">Rotaria sordida</name>
    <dbReference type="NCBI Taxonomy" id="392033"/>
    <lineage>
        <taxon>Eukaryota</taxon>
        <taxon>Metazoa</taxon>
        <taxon>Spiralia</taxon>
        <taxon>Gnathifera</taxon>
        <taxon>Rotifera</taxon>
        <taxon>Eurotatoria</taxon>
        <taxon>Bdelloidea</taxon>
        <taxon>Philodinida</taxon>
        <taxon>Philodinidae</taxon>
        <taxon>Rotaria</taxon>
    </lineage>
</organism>
<sequence>MLDPQTLDEIDVLTRTVYGEARGETIDGQAAVAWVIQNRAAKGRTYMGKTIKDVCLKPNQFSCWNSNNVNRKLLLDLNTKSEIYENIRRVVEQVLNGTRADNTNGSTHYHTSHVQPNWTKGKSPTVTIGNHLFYNNID</sequence>
<evidence type="ECO:0000313" key="3">
    <source>
        <dbReference type="EMBL" id="CAF1006941.1"/>
    </source>
</evidence>
<dbReference type="InterPro" id="IPR011105">
    <property type="entry name" value="Cell_wall_hydrolase_SleB"/>
</dbReference>
<accession>A0A814HA54</accession>
<reference evidence="3" key="1">
    <citation type="submission" date="2021-02" db="EMBL/GenBank/DDBJ databases">
        <authorList>
            <person name="Nowell W R."/>
        </authorList>
    </citation>
    <scope>NUCLEOTIDE SEQUENCE</scope>
</reference>
<dbReference type="EMBL" id="CAJOBD010000051">
    <property type="protein sequence ID" value="CAF3554111.1"/>
    <property type="molecule type" value="Genomic_DNA"/>
</dbReference>
<dbReference type="AlphaFoldDB" id="A0A814HA54"/>
<dbReference type="Gene3D" id="1.10.10.2520">
    <property type="entry name" value="Cell wall hydrolase SleB, domain 1"/>
    <property type="match status" value="1"/>
</dbReference>
<evidence type="ECO:0000313" key="4">
    <source>
        <dbReference type="EMBL" id="CAF3554111.1"/>
    </source>
</evidence>
<dbReference type="Proteomes" id="UP000663836">
    <property type="component" value="Unassembled WGS sequence"/>
</dbReference>